<dbReference type="InterPro" id="IPR010281">
    <property type="entry name" value="DUF885"/>
</dbReference>
<sequence length="609" mass="69947">MNNRLLNLTVVALALLLFSYAPISTLPTALPEGTIIEKLNFIKNPKNFNSESERLKLLFETYSQYQIESSPVLATFFGKPGYDHLWDDISPDGFEKNLSVLKIFDESKDWFNLDELTEDDKVNFNIFNISIGNQYSLNSQFPEQYLILDQIQGIHTIIPTIIQMMPTNSPEAIENIISRLKGIPALLEGVETILSEGIEKGIVMPKNTVELVPDQLRNINAEKPEESVFYMPFANLEDQEPIQKNVREIIVTSINPALNRFTSFIEEKYLPNTRETYGLKELPNGEAWYNERIKYNTTTDMTAKEIHDLGLSEVARIRLEMQKIISELKFDGDINDFNDFLREDPQFYFDTPEELLAAYRDICKRIDPVLPKLFGKLPRLTYGVKRVPAYSEQGNTTAYYNPGSLQAGIPGYFFANTYNLKSRPKWEMEALSIHEAVPGHHLQIALAQELENVPEFRTMLNFTAFIEGWGLYSESLGPTLGMYNDPYSKYGQLTYEMWRAIRLVVDTGIHSFGWSRQDAIDYFKMNSGKSENDITVEVDRYIAWPGQALAYKIGELKIKELRNRSETTLKDKFDIRAFHDVVLGSGSLPLDVLEYNIDNWLNEQITIEK</sequence>
<accession>A0A1I6HXV7</accession>
<dbReference type="PANTHER" id="PTHR33361:SF2">
    <property type="entry name" value="DUF885 DOMAIN-CONTAINING PROTEIN"/>
    <property type="match status" value="1"/>
</dbReference>
<name>A0A1I6HXV7_9FLAO</name>
<evidence type="ECO:0000313" key="1">
    <source>
        <dbReference type="EMBL" id="SFR59296.1"/>
    </source>
</evidence>
<organism evidence="1 2">
    <name type="scientific">Maribacter stanieri</name>
    <dbReference type="NCBI Taxonomy" id="440514"/>
    <lineage>
        <taxon>Bacteria</taxon>
        <taxon>Pseudomonadati</taxon>
        <taxon>Bacteroidota</taxon>
        <taxon>Flavobacteriia</taxon>
        <taxon>Flavobacteriales</taxon>
        <taxon>Flavobacteriaceae</taxon>
        <taxon>Maribacter</taxon>
    </lineage>
</organism>
<proteinExistence type="predicted"/>
<protein>
    <submittedName>
        <fullName evidence="1">Uncharacterized conserved protein, DUF885 familyt</fullName>
    </submittedName>
</protein>
<dbReference type="EMBL" id="FOYX01000001">
    <property type="protein sequence ID" value="SFR59296.1"/>
    <property type="molecule type" value="Genomic_DNA"/>
</dbReference>
<dbReference type="AlphaFoldDB" id="A0A1I6HXV7"/>
<keyword evidence="2" id="KW-1185">Reference proteome</keyword>
<dbReference type="RefSeq" id="WP_091901720.1">
    <property type="nucleotide sequence ID" value="NZ_FOYX01000001.1"/>
</dbReference>
<dbReference type="Pfam" id="PF05960">
    <property type="entry name" value="DUF885"/>
    <property type="match status" value="1"/>
</dbReference>
<gene>
    <name evidence="1" type="ORF">SAMN04488010_0897</name>
</gene>
<dbReference type="PANTHER" id="PTHR33361">
    <property type="entry name" value="GLR0591 PROTEIN"/>
    <property type="match status" value="1"/>
</dbReference>
<dbReference type="Proteomes" id="UP000199462">
    <property type="component" value="Unassembled WGS sequence"/>
</dbReference>
<reference evidence="2" key="1">
    <citation type="submission" date="2016-10" db="EMBL/GenBank/DDBJ databases">
        <authorList>
            <person name="Varghese N."/>
            <person name="Submissions S."/>
        </authorList>
    </citation>
    <scope>NUCLEOTIDE SEQUENCE [LARGE SCALE GENOMIC DNA]</scope>
    <source>
        <strain evidence="2">DSM 19891</strain>
    </source>
</reference>
<evidence type="ECO:0000313" key="2">
    <source>
        <dbReference type="Proteomes" id="UP000199462"/>
    </source>
</evidence>